<sequence length="306" mass="34323">MHPKHLNGKENKKQESLEGCQIEERVQEPVVVANHHNKYVPLKVAGSRIINFQLHLHCTNHQVQSKRIKDMFKGGSIREKMVLRLVDTEVVPTVPIVYELMRVMKDAVKQQRGSKWVLNIIQDRWDKMLNHPLYAASYYLNLKYQYRDNIGDNSDLLKAVHNVYAQLDTKAAGIANFGNEDGRKVLVNEQSLQLEAKCNQDSGAGGWNAGATSWDVRAGGWDAGTTGWNASVAGWDAHTDTEDSSLGDSQTMSGSHVPYYGSYGGCNIFDYPSPQMPYADQQYPPSWVNPNYPIHGSVGRDQATYV</sequence>
<accession>A0AAE0AXK7</accession>
<name>A0AAE0AXK7_9ROSI</name>
<gene>
    <name evidence="1" type="ORF">Dsin_005557</name>
</gene>
<dbReference type="InterPro" id="IPR012337">
    <property type="entry name" value="RNaseH-like_sf"/>
</dbReference>
<evidence type="ECO:0000313" key="1">
    <source>
        <dbReference type="EMBL" id="KAK3225695.1"/>
    </source>
</evidence>
<keyword evidence="2" id="KW-1185">Reference proteome</keyword>
<dbReference type="SUPFAM" id="SSF53098">
    <property type="entry name" value="Ribonuclease H-like"/>
    <property type="match status" value="1"/>
</dbReference>
<organism evidence="1 2">
    <name type="scientific">Dipteronia sinensis</name>
    <dbReference type="NCBI Taxonomy" id="43782"/>
    <lineage>
        <taxon>Eukaryota</taxon>
        <taxon>Viridiplantae</taxon>
        <taxon>Streptophyta</taxon>
        <taxon>Embryophyta</taxon>
        <taxon>Tracheophyta</taxon>
        <taxon>Spermatophyta</taxon>
        <taxon>Magnoliopsida</taxon>
        <taxon>eudicotyledons</taxon>
        <taxon>Gunneridae</taxon>
        <taxon>Pentapetalae</taxon>
        <taxon>rosids</taxon>
        <taxon>malvids</taxon>
        <taxon>Sapindales</taxon>
        <taxon>Sapindaceae</taxon>
        <taxon>Hippocastanoideae</taxon>
        <taxon>Acereae</taxon>
        <taxon>Dipteronia</taxon>
    </lineage>
</organism>
<reference evidence="1" key="1">
    <citation type="journal article" date="2023" name="Plant J.">
        <title>Genome sequences and population genomics provide insights into the demographic history, inbreeding, and mutation load of two 'living fossil' tree species of Dipteronia.</title>
        <authorList>
            <person name="Feng Y."/>
            <person name="Comes H.P."/>
            <person name="Chen J."/>
            <person name="Zhu S."/>
            <person name="Lu R."/>
            <person name="Zhang X."/>
            <person name="Li P."/>
            <person name="Qiu J."/>
            <person name="Olsen K.M."/>
            <person name="Qiu Y."/>
        </authorList>
    </citation>
    <scope>NUCLEOTIDE SEQUENCE</scope>
    <source>
        <strain evidence="1">NBL</strain>
    </source>
</reference>
<comment type="caution">
    <text evidence="1">The sequence shown here is derived from an EMBL/GenBank/DDBJ whole genome shotgun (WGS) entry which is preliminary data.</text>
</comment>
<proteinExistence type="predicted"/>
<evidence type="ECO:0000313" key="2">
    <source>
        <dbReference type="Proteomes" id="UP001281410"/>
    </source>
</evidence>
<dbReference type="EMBL" id="JANJYJ010000002">
    <property type="protein sequence ID" value="KAK3225695.1"/>
    <property type="molecule type" value="Genomic_DNA"/>
</dbReference>
<protein>
    <submittedName>
        <fullName evidence="1">Uncharacterized protein</fullName>
    </submittedName>
</protein>
<dbReference type="AlphaFoldDB" id="A0AAE0AXK7"/>
<dbReference type="Proteomes" id="UP001281410">
    <property type="component" value="Unassembled WGS sequence"/>
</dbReference>